<evidence type="ECO:0000256" key="1">
    <source>
        <dbReference type="SAM" id="MobiDB-lite"/>
    </source>
</evidence>
<feature type="region of interest" description="Disordered" evidence="1">
    <location>
        <begin position="182"/>
        <end position="208"/>
    </location>
</feature>
<evidence type="ECO:0008006" key="5">
    <source>
        <dbReference type="Google" id="ProtNLM"/>
    </source>
</evidence>
<evidence type="ECO:0000256" key="2">
    <source>
        <dbReference type="SAM" id="SignalP"/>
    </source>
</evidence>
<gene>
    <name evidence="3" type="ORF">ABVV53_05255</name>
</gene>
<evidence type="ECO:0000313" key="3">
    <source>
        <dbReference type="EMBL" id="MET1754869.1"/>
    </source>
</evidence>
<organism evidence="3 4">
    <name type="scientific">Novosphingobium kalidii</name>
    <dbReference type="NCBI Taxonomy" id="3230299"/>
    <lineage>
        <taxon>Bacteria</taxon>
        <taxon>Pseudomonadati</taxon>
        <taxon>Pseudomonadota</taxon>
        <taxon>Alphaproteobacteria</taxon>
        <taxon>Sphingomonadales</taxon>
        <taxon>Sphingomonadaceae</taxon>
        <taxon>Novosphingobium</taxon>
    </lineage>
</organism>
<name>A0ABV2D0L9_9SPHN</name>
<feature type="chain" id="PRO_5045059956" description="PRC-barrel domain protein" evidence="2">
    <location>
        <begin position="23"/>
        <end position="208"/>
    </location>
</feature>
<protein>
    <recommendedName>
        <fullName evidence="5">PRC-barrel domain protein</fullName>
    </recommendedName>
</protein>
<comment type="caution">
    <text evidence="3">The sequence shown here is derived from an EMBL/GenBank/DDBJ whole genome shotgun (WGS) entry which is preliminary data.</text>
</comment>
<evidence type="ECO:0000313" key="4">
    <source>
        <dbReference type="Proteomes" id="UP001548713"/>
    </source>
</evidence>
<dbReference type="RefSeq" id="WP_353983322.1">
    <property type="nucleotide sequence ID" value="NZ_JBEWLY010000008.1"/>
</dbReference>
<proteinExistence type="predicted"/>
<feature type="signal peptide" evidence="2">
    <location>
        <begin position="1"/>
        <end position="22"/>
    </location>
</feature>
<keyword evidence="2" id="KW-0732">Signal</keyword>
<dbReference type="Proteomes" id="UP001548713">
    <property type="component" value="Unassembled WGS sequence"/>
</dbReference>
<accession>A0ABV2D0L9</accession>
<dbReference type="SUPFAM" id="SSF50346">
    <property type="entry name" value="PRC-barrel domain"/>
    <property type="match status" value="1"/>
</dbReference>
<dbReference type="InterPro" id="IPR011033">
    <property type="entry name" value="PRC_barrel-like_sf"/>
</dbReference>
<reference evidence="3 4" key="1">
    <citation type="submission" date="2024-07" db="EMBL/GenBank/DDBJ databases">
        <title>Novosphingobium kalidii RD2P27.</title>
        <authorList>
            <person name="Sun J.-Q."/>
        </authorList>
    </citation>
    <scope>NUCLEOTIDE SEQUENCE [LARGE SCALE GENOMIC DNA]</scope>
    <source>
        <strain evidence="3 4">RD2P27</strain>
    </source>
</reference>
<dbReference type="EMBL" id="JBEWLY010000008">
    <property type="protein sequence ID" value="MET1754869.1"/>
    <property type="molecule type" value="Genomic_DNA"/>
</dbReference>
<sequence>MKKPLVAAALAAVALSPLAAHAQATTAPTSAAATKPAVGAKVYGPQGAEVGTVEKVDPANVVVNTGTKRATLPLAAFGNNDKGLLISMSRDQLNAAVAAAEAQTSSALQAALVVDAAVKSKDGAMIGTVQKIDGDNITIALADGNPVTVTKQYLMMAPTGGLALTMNAAEFKSAVAAATQSGATAPAGADAQANTNAQAAATEEPAAD</sequence>
<keyword evidence="4" id="KW-1185">Reference proteome</keyword>